<evidence type="ECO:0000313" key="4">
    <source>
        <dbReference type="EMBL" id="KAF2092214.1"/>
    </source>
</evidence>
<gene>
    <name evidence="4" type="ORF">K490DRAFT_53358</name>
</gene>
<accession>A0A9P4M3U4</accession>
<dbReference type="OrthoDB" id="3795862at2759"/>
<evidence type="ECO:0008006" key="6">
    <source>
        <dbReference type="Google" id="ProtNLM"/>
    </source>
</evidence>
<keyword evidence="2" id="KW-1133">Transmembrane helix</keyword>
<feature type="compositionally biased region" description="Low complexity" evidence="1">
    <location>
        <begin position="184"/>
        <end position="225"/>
    </location>
</feature>
<dbReference type="EMBL" id="ML978711">
    <property type="protein sequence ID" value="KAF2092214.1"/>
    <property type="molecule type" value="Genomic_DNA"/>
</dbReference>
<keyword evidence="3" id="KW-0732">Signal</keyword>
<feature type="region of interest" description="Disordered" evidence="1">
    <location>
        <begin position="184"/>
        <end position="229"/>
    </location>
</feature>
<keyword evidence="2" id="KW-0812">Transmembrane</keyword>
<evidence type="ECO:0000256" key="1">
    <source>
        <dbReference type="SAM" id="MobiDB-lite"/>
    </source>
</evidence>
<organism evidence="4 5">
    <name type="scientific">Saccharata proteae CBS 121410</name>
    <dbReference type="NCBI Taxonomy" id="1314787"/>
    <lineage>
        <taxon>Eukaryota</taxon>
        <taxon>Fungi</taxon>
        <taxon>Dikarya</taxon>
        <taxon>Ascomycota</taxon>
        <taxon>Pezizomycotina</taxon>
        <taxon>Dothideomycetes</taxon>
        <taxon>Dothideomycetes incertae sedis</taxon>
        <taxon>Botryosphaeriales</taxon>
        <taxon>Saccharataceae</taxon>
        <taxon>Saccharata</taxon>
    </lineage>
</organism>
<reference evidence="4" key="1">
    <citation type="journal article" date="2020" name="Stud. Mycol.">
        <title>101 Dothideomycetes genomes: a test case for predicting lifestyles and emergence of pathogens.</title>
        <authorList>
            <person name="Haridas S."/>
            <person name="Albert R."/>
            <person name="Binder M."/>
            <person name="Bloem J."/>
            <person name="Labutti K."/>
            <person name="Salamov A."/>
            <person name="Andreopoulos B."/>
            <person name="Baker S."/>
            <person name="Barry K."/>
            <person name="Bills G."/>
            <person name="Bluhm B."/>
            <person name="Cannon C."/>
            <person name="Castanera R."/>
            <person name="Culley D."/>
            <person name="Daum C."/>
            <person name="Ezra D."/>
            <person name="Gonzalez J."/>
            <person name="Henrissat B."/>
            <person name="Kuo A."/>
            <person name="Liang C."/>
            <person name="Lipzen A."/>
            <person name="Lutzoni F."/>
            <person name="Magnuson J."/>
            <person name="Mondo S."/>
            <person name="Nolan M."/>
            <person name="Ohm R."/>
            <person name="Pangilinan J."/>
            <person name="Park H.-J."/>
            <person name="Ramirez L."/>
            <person name="Alfaro M."/>
            <person name="Sun H."/>
            <person name="Tritt A."/>
            <person name="Yoshinaga Y."/>
            <person name="Zwiers L.-H."/>
            <person name="Turgeon B."/>
            <person name="Goodwin S."/>
            <person name="Spatafora J."/>
            <person name="Crous P."/>
            <person name="Grigoriev I."/>
        </authorList>
    </citation>
    <scope>NUCLEOTIDE SEQUENCE</scope>
    <source>
        <strain evidence="4">CBS 121410</strain>
    </source>
</reference>
<evidence type="ECO:0000256" key="2">
    <source>
        <dbReference type="SAM" id="Phobius"/>
    </source>
</evidence>
<dbReference type="AlphaFoldDB" id="A0A9P4M3U4"/>
<feature type="signal peptide" evidence="3">
    <location>
        <begin position="1"/>
        <end position="23"/>
    </location>
</feature>
<sequence>MGFTHSCFNVLIWLGFLCSDAMAQYGFQIPDPDSLDLNSALTVTQYTNQTTVWLVNSTYQPTVSGETVLDSNGHVSLWVTSFKYYAFTRCLVANIDSTIGGQFTWNVSISDSDIDASDGAFVYRIKPTVGSLTAAYDATEDECPSRGFFIEKASDVAASSGASAGSTMISNLASSSTSISATVKSTTGTTTPIPSTLVTSAQTGVSSTPNNTATATSISTAAPSSGGMNSGEKAGIAIGTIGAVSLIIIALLMILRNRQPDSKDRIEPVQNPAPMALQQLHLHRGSLPSYFGSGHMQPLELGEQTPFAERHADMAPVSGSGDSENRER</sequence>
<keyword evidence="5" id="KW-1185">Reference proteome</keyword>
<proteinExistence type="predicted"/>
<feature type="chain" id="PRO_5040137515" description="Mid2 domain-containing protein" evidence="3">
    <location>
        <begin position="24"/>
        <end position="328"/>
    </location>
</feature>
<feature type="region of interest" description="Disordered" evidence="1">
    <location>
        <begin position="291"/>
        <end position="328"/>
    </location>
</feature>
<keyword evidence="2" id="KW-0472">Membrane</keyword>
<feature type="transmembrane region" description="Helical" evidence="2">
    <location>
        <begin position="234"/>
        <end position="255"/>
    </location>
</feature>
<evidence type="ECO:0000256" key="3">
    <source>
        <dbReference type="SAM" id="SignalP"/>
    </source>
</evidence>
<protein>
    <recommendedName>
        <fullName evidence="6">Mid2 domain-containing protein</fullName>
    </recommendedName>
</protein>
<evidence type="ECO:0000313" key="5">
    <source>
        <dbReference type="Proteomes" id="UP000799776"/>
    </source>
</evidence>
<comment type="caution">
    <text evidence="4">The sequence shown here is derived from an EMBL/GenBank/DDBJ whole genome shotgun (WGS) entry which is preliminary data.</text>
</comment>
<name>A0A9P4M3U4_9PEZI</name>
<dbReference type="Proteomes" id="UP000799776">
    <property type="component" value="Unassembled WGS sequence"/>
</dbReference>